<protein>
    <submittedName>
        <fullName evidence="1">Unannotated protein</fullName>
    </submittedName>
</protein>
<organism evidence="1">
    <name type="scientific">freshwater metagenome</name>
    <dbReference type="NCBI Taxonomy" id="449393"/>
    <lineage>
        <taxon>unclassified sequences</taxon>
        <taxon>metagenomes</taxon>
        <taxon>ecological metagenomes</taxon>
    </lineage>
</organism>
<dbReference type="EMBL" id="CAEZVY010000088">
    <property type="protein sequence ID" value="CAB4645409.1"/>
    <property type="molecule type" value="Genomic_DNA"/>
</dbReference>
<evidence type="ECO:0000313" key="1">
    <source>
        <dbReference type="EMBL" id="CAB4645409.1"/>
    </source>
</evidence>
<gene>
    <name evidence="1" type="ORF">UFOPK2158_00897</name>
</gene>
<name>A0A6J6KC61_9ZZZZ</name>
<accession>A0A6J6KC61</accession>
<proteinExistence type="predicted"/>
<reference evidence="1" key="1">
    <citation type="submission" date="2020-05" db="EMBL/GenBank/DDBJ databases">
        <authorList>
            <person name="Chiriac C."/>
            <person name="Salcher M."/>
            <person name="Ghai R."/>
            <person name="Kavagutti S V."/>
        </authorList>
    </citation>
    <scope>NUCLEOTIDE SEQUENCE</scope>
</reference>
<dbReference type="AlphaFoldDB" id="A0A6J6KC61"/>
<sequence>MPQSPTLRNYSARERDPAVDTLLHWVRNRLRLSNSRMLGAAARQVDLVSQRFRKKYLPLPVRALISLCQPIDPLRRYRNLPPIELVIPFVEKDLAALPIVLAAAKRNIRNPLATVTLITPRDAEGKGPRFASPDSSRALDLILERNPDVRVLFDQDILGAALLTELNARFGAGDRNAGWVMQQLIKLSAAHQSQEIGALILDADTVMLSPKTWIRRDKRQLLQIANEYHADFMRHVLMYFGVPKKHKLSFITHHQLMQPEVVQRMFPQGSESLLDWWKSSTDPIGRDLGDYEAYGCFLAHHYPERVAYGSFGNLFSPHLARFMRDLTETGLSPDHLIPDYCTVSFHSWAQVPREKASE</sequence>